<evidence type="ECO:0000313" key="2">
    <source>
        <dbReference type="EMBL" id="KKB75934.1"/>
    </source>
</evidence>
<dbReference type="RefSeq" id="WP_046144751.1">
    <property type="nucleotide sequence ID" value="NZ_LAJG01000048.1"/>
</dbReference>
<protein>
    <recommendedName>
        <fullName evidence="4">Beta/gamma crystallin 'Greek key' domain-containing protein</fullName>
    </recommendedName>
</protein>
<reference evidence="2 3" key="1">
    <citation type="submission" date="2015-03" db="EMBL/GenBank/DDBJ databases">
        <authorList>
            <person name="Hassan Y.I."/>
            <person name="Lepp D."/>
            <person name="Zhou T."/>
        </authorList>
    </citation>
    <scope>NUCLEOTIDE SEQUENCE [LARGE SCALE GENOMIC DNA]</scope>
    <source>
        <strain evidence="2 3">GH2-10</strain>
    </source>
</reference>
<dbReference type="STRING" id="361041.VW35_19515"/>
<proteinExistence type="predicted"/>
<keyword evidence="1" id="KW-0732">Signal</keyword>
<comment type="caution">
    <text evidence="2">The sequence shown here is derived from an EMBL/GenBank/DDBJ whole genome shotgun (WGS) entry which is preliminary data.</text>
</comment>
<dbReference type="OrthoDB" id="7951100at2"/>
<feature type="signal peptide" evidence="1">
    <location>
        <begin position="1"/>
        <end position="21"/>
    </location>
</feature>
<organism evidence="2 3">
    <name type="scientific">Devosia soli</name>
    <dbReference type="NCBI Taxonomy" id="361041"/>
    <lineage>
        <taxon>Bacteria</taxon>
        <taxon>Pseudomonadati</taxon>
        <taxon>Pseudomonadota</taxon>
        <taxon>Alphaproteobacteria</taxon>
        <taxon>Hyphomicrobiales</taxon>
        <taxon>Devosiaceae</taxon>
        <taxon>Devosia</taxon>
    </lineage>
</organism>
<dbReference type="Proteomes" id="UP000033514">
    <property type="component" value="Unassembled WGS sequence"/>
</dbReference>
<dbReference type="EMBL" id="LAJG01000048">
    <property type="protein sequence ID" value="KKB75934.1"/>
    <property type="molecule type" value="Genomic_DNA"/>
</dbReference>
<accession>A0A0F5L147</accession>
<gene>
    <name evidence="2" type="ORF">VW35_19515</name>
</gene>
<evidence type="ECO:0000256" key="1">
    <source>
        <dbReference type="SAM" id="SignalP"/>
    </source>
</evidence>
<name>A0A0F5L147_9HYPH</name>
<sequence>MTRHLFFVVGALLLSVASVRAAPFCIDDAPDFEITTGFSIGQKFTETDRNEFDLMHLRQLGIDATRVERWNGCIRAFVRKPEGGEEMQFFQPGTYERVE</sequence>
<dbReference type="PATRIC" id="fig|361041.3.peg.3320"/>
<feature type="chain" id="PRO_5002491476" description="Beta/gamma crystallin 'Greek key' domain-containing protein" evidence="1">
    <location>
        <begin position="22"/>
        <end position="99"/>
    </location>
</feature>
<keyword evidence="3" id="KW-1185">Reference proteome</keyword>
<dbReference type="AlphaFoldDB" id="A0A0F5L147"/>
<evidence type="ECO:0008006" key="4">
    <source>
        <dbReference type="Google" id="ProtNLM"/>
    </source>
</evidence>
<evidence type="ECO:0000313" key="3">
    <source>
        <dbReference type="Proteomes" id="UP000033514"/>
    </source>
</evidence>